<evidence type="ECO:0000313" key="3">
    <source>
        <dbReference type="Proteomes" id="UP000306409"/>
    </source>
</evidence>
<dbReference type="Proteomes" id="UP000306409">
    <property type="component" value="Chromosome"/>
</dbReference>
<reference evidence="2 3" key="1">
    <citation type="submission" date="2020-09" db="EMBL/GenBank/DDBJ databases">
        <title>Characterization and genome sequencing of Ruminiclostridium sp. nov. MA18.</title>
        <authorList>
            <person name="Rettenmaier R."/>
            <person name="Kowollik M.-L."/>
            <person name="Liebl W."/>
            <person name="Zverlov V."/>
        </authorList>
    </citation>
    <scope>NUCLEOTIDE SEQUENCE [LARGE SCALE GENOMIC DNA]</scope>
    <source>
        <strain evidence="2 3">MA18</strain>
    </source>
</reference>
<dbReference type="SUPFAM" id="SSF160631">
    <property type="entry name" value="SMI1/KNR4-like"/>
    <property type="match status" value="2"/>
</dbReference>
<gene>
    <name evidence="2" type="ORF">EHE19_016890</name>
</gene>
<dbReference type="Gene3D" id="3.40.1580.10">
    <property type="entry name" value="SMI1/KNR4-like"/>
    <property type="match status" value="1"/>
</dbReference>
<accession>A0A4U7JBU4</accession>
<proteinExistence type="predicted"/>
<name>A0A4U7JBU4_9FIRM</name>
<dbReference type="AlphaFoldDB" id="A0A4U7JBU4"/>
<protein>
    <submittedName>
        <fullName evidence="2">SMI1/KNR4 family protein</fullName>
    </submittedName>
</protein>
<feature type="domain" description="Knr4/Smi1-like" evidence="1">
    <location>
        <begin position="171"/>
        <end position="214"/>
    </location>
</feature>
<dbReference type="InterPro" id="IPR018958">
    <property type="entry name" value="Knr4/Smi1-like_dom"/>
</dbReference>
<dbReference type="RefSeq" id="WP_137698984.1">
    <property type="nucleotide sequence ID" value="NZ_CP061336.1"/>
</dbReference>
<keyword evidence="3" id="KW-1185">Reference proteome</keyword>
<evidence type="ECO:0000313" key="2">
    <source>
        <dbReference type="EMBL" id="QNU66513.1"/>
    </source>
</evidence>
<organism evidence="2 3">
    <name type="scientific">Ruminiclostridium herbifermentans</name>
    <dbReference type="NCBI Taxonomy" id="2488810"/>
    <lineage>
        <taxon>Bacteria</taxon>
        <taxon>Bacillati</taxon>
        <taxon>Bacillota</taxon>
        <taxon>Clostridia</taxon>
        <taxon>Eubacteriales</taxon>
        <taxon>Oscillospiraceae</taxon>
        <taxon>Ruminiclostridium</taxon>
    </lineage>
</organism>
<dbReference type="InterPro" id="IPR037883">
    <property type="entry name" value="Knr4/Smi1-like_sf"/>
</dbReference>
<dbReference type="KEGG" id="rher:EHE19_016890"/>
<evidence type="ECO:0000259" key="1">
    <source>
        <dbReference type="SMART" id="SM00860"/>
    </source>
</evidence>
<dbReference type="EMBL" id="CP061336">
    <property type="protein sequence ID" value="QNU66513.1"/>
    <property type="molecule type" value="Genomic_DNA"/>
</dbReference>
<dbReference type="SMART" id="SM00860">
    <property type="entry name" value="SMI1_KNR4"/>
    <property type="match status" value="2"/>
</dbReference>
<dbReference type="Pfam" id="PF14567">
    <property type="entry name" value="SUKH_5"/>
    <property type="match status" value="1"/>
</dbReference>
<feature type="domain" description="Knr4/Smi1-like" evidence="1">
    <location>
        <begin position="22"/>
        <end position="134"/>
    </location>
</feature>
<dbReference type="OrthoDB" id="5880263at2"/>
<sequence length="218" mass="25727">MEQDRIVELIKNAGTDAFFVGGANDDQVVEIEKQLNIQLPNSYKWFLKNYGHGSLSGVFIIGVGKDKSLVCVKETERRRDLGLPNKFLVIENCDEWQFCLDTGNMKDGECPIVEWEKGVTGKRIFQNFYKYIIQRFSESLENMGRFDFLKEYIFEDPKDKDIWNNKNVFFRLNHNDIHDYESKLGRKFPRELKDFFVEVGYGFLRCDVNDYINRIDLK</sequence>